<feature type="region of interest" description="Disordered" evidence="1">
    <location>
        <begin position="1"/>
        <end position="30"/>
    </location>
</feature>
<dbReference type="AlphaFoldDB" id="A0A0H5QTI6"/>
<protein>
    <submittedName>
        <fullName evidence="2">Uncharacterized protein</fullName>
    </submittedName>
</protein>
<accession>A0A0H5QTI6</accession>
<evidence type="ECO:0000313" key="3">
    <source>
        <dbReference type="Proteomes" id="UP000182715"/>
    </source>
</evidence>
<sequence length="48" mass="5449">VRRNGRIAKCSKYSHKGRAETASDGIRHKKTGNKKDCTWQSLQILSFS</sequence>
<proteinExistence type="predicted"/>
<evidence type="ECO:0000256" key="1">
    <source>
        <dbReference type="SAM" id="MobiDB-lite"/>
    </source>
</evidence>
<dbReference type="Proteomes" id="UP000182715">
    <property type="component" value="Unassembled WGS sequence"/>
</dbReference>
<reference evidence="2 3" key="1">
    <citation type="submission" date="2014-11" db="EMBL/GenBank/DDBJ databases">
        <authorList>
            <person name="Diene M.Seydina."/>
        </authorList>
    </citation>
    <scope>NUCLEOTIDE SEQUENCE [LARGE SCALE GENOMIC DNA]</scope>
    <source>
        <strain evidence="2 3">Neisseria meningitidis CHUV</strain>
    </source>
</reference>
<feature type="non-terminal residue" evidence="2">
    <location>
        <position position="1"/>
    </location>
</feature>
<organism evidence="2 3">
    <name type="scientific">Neisseria meningitidis serogroup B</name>
    <dbReference type="NCBI Taxonomy" id="491"/>
    <lineage>
        <taxon>Bacteria</taxon>
        <taxon>Pseudomonadati</taxon>
        <taxon>Pseudomonadota</taxon>
        <taxon>Betaproteobacteria</taxon>
        <taxon>Neisseriales</taxon>
        <taxon>Neisseriaceae</taxon>
        <taxon>Neisseria</taxon>
    </lineage>
</organism>
<dbReference type="EMBL" id="CVTF01000042">
    <property type="protein sequence ID" value="CRY98983.1"/>
    <property type="molecule type" value="Genomic_DNA"/>
</dbReference>
<evidence type="ECO:0000313" key="2">
    <source>
        <dbReference type="EMBL" id="CRY98983.1"/>
    </source>
</evidence>
<name>A0A0H5QTI6_NEIMI</name>